<feature type="domain" description="G-protein coupled receptors family 2 profile 1" evidence="10">
    <location>
        <begin position="56"/>
        <end position="144"/>
    </location>
</feature>
<evidence type="ECO:0000256" key="2">
    <source>
        <dbReference type="ARBA" id="ARBA00005314"/>
    </source>
</evidence>
<dbReference type="PROSITE" id="PS50227">
    <property type="entry name" value="G_PROTEIN_RECEP_F2_3"/>
    <property type="match status" value="1"/>
</dbReference>
<feature type="compositionally biased region" description="Polar residues" evidence="7">
    <location>
        <begin position="397"/>
        <end position="407"/>
    </location>
</feature>
<evidence type="ECO:0000256" key="8">
    <source>
        <dbReference type="SAM" id="Phobius"/>
    </source>
</evidence>
<dbReference type="GO" id="GO:0017046">
    <property type="term" value="F:peptide hormone binding"/>
    <property type="evidence" value="ECO:0007669"/>
    <property type="project" value="TreeGrafter"/>
</dbReference>
<evidence type="ECO:0000256" key="4">
    <source>
        <dbReference type="ARBA" id="ARBA00022692"/>
    </source>
</evidence>
<dbReference type="InterPro" id="IPR000832">
    <property type="entry name" value="GPCR_2_secretin-like"/>
</dbReference>
<feature type="transmembrane region" description="Helical" evidence="8">
    <location>
        <begin position="272"/>
        <end position="292"/>
    </location>
</feature>
<keyword evidence="4 8" id="KW-0812">Transmembrane</keyword>
<gene>
    <name evidence="11" type="ORF">ElyMa_000961200</name>
</gene>
<dbReference type="EMBL" id="BMAT01001966">
    <property type="protein sequence ID" value="GFR96166.1"/>
    <property type="molecule type" value="Genomic_DNA"/>
</dbReference>
<feature type="transmembrane region" description="Helical" evidence="8">
    <location>
        <begin position="162"/>
        <end position="181"/>
    </location>
</feature>
<dbReference type="PANTHER" id="PTHR45620">
    <property type="entry name" value="PDF RECEPTOR-LIKE PROTEIN-RELATED"/>
    <property type="match status" value="1"/>
</dbReference>
<feature type="chain" id="PRO_5043439130" evidence="9">
    <location>
        <begin position="31"/>
        <end position="558"/>
    </location>
</feature>
<keyword evidence="6 8" id="KW-0472">Membrane</keyword>
<comment type="subcellular location">
    <subcellularLocation>
        <location evidence="1">Cell membrane</location>
        <topology evidence="1">Multi-pass membrane protein</topology>
    </subcellularLocation>
</comment>
<evidence type="ECO:0000256" key="6">
    <source>
        <dbReference type="ARBA" id="ARBA00023136"/>
    </source>
</evidence>
<organism evidence="11 12">
    <name type="scientific">Elysia marginata</name>
    <dbReference type="NCBI Taxonomy" id="1093978"/>
    <lineage>
        <taxon>Eukaryota</taxon>
        <taxon>Metazoa</taxon>
        <taxon>Spiralia</taxon>
        <taxon>Lophotrochozoa</taxon>
        <taxon>Mollusca</taxon>
        <taxon>Gastropoda</taxon>
        <taxon>Heterobranchia</taxon>
        <taxon>Euthyneura</taxon>
        <taxon>Panpulmonata</taxon>
        <taxon>Sacoglossa</taxon>
        <taxon>Placobranchoidea</taxon>
        <taxon>Plakobranchidae</taxon>
        <taxon>Elysia</taxon>
    </lineage>
</organism>
<dbReference type="Pfam" id="PF02793">
    <property type="entry name" value="HRM"/>
    <property type="match status" value="1"/>
</dbReference>
<dbReference type="InterPro" id="IPR050332">
    <property type="entry name" value="GPCR_2"/>
</dbReference>
<accession>A0AAV4HGE8</accession>
<dbReference type="GO" id="GO:0007188">
    <property type="term" value="P:adenylate cyclase-modulating G protein-coupled receptor signaling pathway"/>
    <property type="evidence" value="ECO:0007669"/>
    <property type="project" value="TreeGrafter"/>
</dbReference>
<feature type="signal peptide" evidence="9">
    <location>
        <begin position="1"/>
        <end position="30"/>
    </location>
</feature>
<dbReference type="SMART" id="SM00008">
    <property type="entry name" value="HormR"/>
    <property type="match status" value="1"/>
</dbReference>
<keyword evidence="11" id="KW-0675">Receptor</keyword>
<dbReference type="PANTHER" id="PTHR45620:SF1">
    <property type="entry name" value="G-PROTEIN COUPLED RECEPTORS FAMILY 2 PROFILE 2 DOMAIN-CONTAINING PROTEIN"/>
    <property type="match status" value="1"/>
</dbReference>
<evidence type="ECO:0000256" key="7">
    <source>
        <dbReference type="SAM" id="MobiDB-lite"/>
    </source>
</evidence>
<dbReference type="PRINTS" id="PR00249">
    <property type="entry name" value="GPCRSECRETIN"/>
</dbReference>
<comment type="similarity">
    <text evidence="2">Belongs to the G-protein coupled receptor 2 family.</text>
</comment>
<keyword evidence="5 8" id="KW-1133">Transmembrane helix</keyword>
<dbReference type="Pfam" id="PF00002">
    <property type="entry name" value="7tm_2"/>
    <property type="match status" value="2"/>
</dbReference>
<dbReference type="Gene3D" id="1.20.1070.10">
    <property type="entry name" value="Rhodopsin 7-helix transmembrane proteins"/>
    <property type="match status" value="2"/>
</dbReference>
<dbReference type="Proteomes" id="UP000762676">
    <property type="component" value="Unassembled WGS sequence"/>
</dbReference>
<evidence type="ECO:0000256" key="1">
    <source>
        <dbReference type="ARBA" id="ARBA00004651"/>
    </source>
</evidence>
<proteinExistence type="inferred from homology"/>
<feature type="transmembrane region" description="Helical" evidence="8">
    <location>
        <begin position="193"/>
        <end position="213"/>
    </location>
</feature>
<protein>
    <submittedName>
        <fullName evidence="11">Parathyroid hormone/parathyroid hormone-related peptide receptor-like</fullName>
    </submittedName>
</protein>
<dbReference type="Gene3D" id="4.10.1240.10">
    <property type="entry name" value="GPCR, family 2, extracellular hormone receptor domain"/>
    <property type="match status" value="1"/>
</dbReference>
<dbReference type="GO" id="GO:0005886">
    <property type="term" value="C:plasma membrane"/>
    <property type="evidence" value="ECO:0007669"/>
    <property type="project" value="UniProtKB-SubCell"/>
</dbReference>
<reference evidence="11 12" key="1">
    <citation type="journal article" date="2021" name="Elife">
        <title>Chloroplast acquisition without the gene transfer in kleptoplastic sea slugs, Plakobranchus ocellatus.</title>
        <authorList>
            <person name="Maeda T."/>
            <person name="Takahashi S."/>
            <person name="Yoshida T."/>
            <person name="Shimamura S."/>
            <person name="Takaki Y."/>
            <person name="Nagai Y."/>
            <person name="Toyoda A."/>
            <person name="Suzuki Y."/>
            <person name="Arimoto A."/>
            <person name="Ishii H."/>
            <person name="Satoh N."/>
            <person name="Nishiyama T."/>
            <person name="Hasebe M."/>
            <person name="Maruyama T."/>
            <person name="Minagawa J."/>
            <person name="Obokata J."/>
            <person name="Shigenobu S."/>
        </authorList>
    </citation>
    <scope>NUCLEOTIDE SEQUENCE [LARGE SCALE GENOMIC DNA]</scope>
</reference>
<dbReference type="SUPFAM" id="SSF111418">
    <property type="entry name" value="Hormone receptor domain"/>
    <property type="match status" value="1"/>
</dbReference>
<keyword evidence="12" id="KW-1185">Reference proteome</keyword>
<evidence type="ECO:0000256" key="9">
    <source>
        <dbReference type="SAM" id="SignalP"/>
    </source>
</evidence>
<evidence type="ECO:0000256" key="5">
    <source>
        <dbReference type="ARBA" id="ARBA00022989"/>
    </source>
</evidence>
<keyword evidence="9" id="KW-0732">Signal</keyword>
<name>A0AAV4HGE8_9GAST</name>
<dbReference type="InterPro" id="IPR001879">
    <property type="entry name" value="GPCR_2_extracellular_dom"/>
</dbReference>
<keyword evidence="3" id="KW-1003">Cell membrane</keyword>
<feature type="region of interest" description="Disordered" evidence="7">
    <location>
        <begin position="396"/>
        <end position="421"/>
    </location>
</feature>
<comment type="caution">
    <text evidence="11">The sequence shown here is derived from an EMBL/GenBank/DDBJ whole genome shotgun (WGS) entry which is preliminary data.</text>
</comment>
<evidence type="ECO:0000313" key="11">
    <source>
        <dbReference type="EMBL" id="GFR96166.1"/>
    </source>
</evidence>
<evidence type="ECO:0000256" key="3">
    <source>
        <dbReference type="ARBA" id="ARBA00022475"/>
    </source>
</evidence>
<feature type="region of interest" description="Disordered" evidence="7">
    <location>
        <begin position="514"/>
        <end position="536"/>
    </location>
</feature>
<dbReference type="AlphaFoldDB" id="A0AAV4HGE8"/>
<evidence type="ECO:0000259" key="10">
    <source>
        <dbReference type="PROSITE" id="PS50227"/>
    </source>
</evidence>
<dbReference type="GO" id="GO:0008528">
    <property type="term" value="F:G protein-coupled peptide receptor activity"/>
    <property type="evidence" value="ECO:0007669"/>
    <property type="project" value="TreeGrafter"/>
</dbReference>
<evidence type="ECO:0000313" key="12">
    <source>
        <dbReference type="Proteomes" id="UP000762676"/>
    </source>
</evidence>
<feature type="transmembrane region" description="Helical" evidence="8">
    <location>
        <begin position="233"/>
        <end position="251"/>
    </location>
</feature>
<sequence>MATFKRPYCLGQISILCWTVFVSLQRSSSANITIADIDLSDPHVQQRIRLFNARRACYAQIVNVTAPSDGGLYCSPVWDNILCWTQYVPAGSVVAQRCPSYVHNFNQNEQAFRRCTENGTWETHPDQKYTNRPYTDFSNCHTAQLPSVVKNYMSIATKIATIGYSISIAALVLAIFILACFKKLHCQRNTIHINLFASFLLRAVISVMRNSLLVHGLALPSDLVQEDGGTINFSDGSINFFFFLNITRVLFTKIRDCNSRDVKRYKKLAKSTLVLIPMFGAYYIVFIILSRIDNHVVSTINIFIELPVSSIQVQAEVLKRWDRHRLRSQSLTSGRSSRAFSTGSFYMGRDRTSVCHATISTQMNTHGDSEGNGSMARVSEEPDICVRELNEMKVLESVSSSAKQQSMPRAPGSPKVSFRRNDSRFAKSFPFSQTSKTLEETKTVPDCIKDCGDTNSTKPSSSSQNLPKGIYLDEEQVDLIPKEKFKDSCSELKSNGTCLSLVRGGQVNEDECKPKNVVNGRKGNNQETHRRQPNATNNYGLSVVDCVDAINESQPILA</sequence>
<dbReference type="InterPro" id="IPR036445">
    <property type="entry name" value="GPCR_2_extracell_dom_sf"/>
</dbReference>